<dbReference type="PANTHER" id="PTHR33798:SF5">
    <property type="entry name" value="FLAVIN REDUCTASE LIKE DOMAIN-CONTAINING PROTEIN"/>
    <property type="match status" value="1"/>
</dbReference>
<dbReference type="InterPro" id="IPR012349">
    <property type="entry name" value="Split_barrel_FMN-bd"/>
</dbReference>
<evidence type="ECO:0000259" key="5">
    <source>
        <dbReference type="SMART" id="SM00903"/>
    </source>
</evidence>
<proteinExistence type="inferred from homology"/>
<dbReference type="InterPro" id="IPR002563">
    <property type="entry name" value="Flavin_Rdtase-like_dom"/>
</dbReference>
<dbReference type="SMART" id="SM00903">
    <property type="entry name" value="Flavin_Reduct"/>
    <property type="match status" value="1"/>
</dbReference>
<name>A0A075HEX9_9EURY</name>
<organism evidence="6">
    <name type="scientific">uncultured marine group II/III euryarchaeote KM3_67_D09</name>
    <dbReference type="NCBI Taxonomy" id="1456483"/>
    <lineage>
        <taxon>Archaea</taxon>
        <taxon>Methanobacteriati</taxon>
        <taxon>Methanobacteriota</taxon>
        <taxon>environmental samples</taxon>
    </lineage>
</organism>
<dbReference type="EMBL" id="KF901002">
    <property type="protein sequence ID" value="AIF14469.1"/>
    <property type="molecule type" value="Genomic_DNA"/>
</dbReference>
<feature type="domain" description="Flavin reductase like" evidence="5">
    <location>
        <begin position="103"/>
        <end position="259"/>
    </location>
</feature>
<evidence type="ECO:0000256" key="2">
    <source>
        <dbReference type="ARBA" id="ARBA00022630"/>
    </source>
</evidence>
<accession>A0A075HEX9</accession>
<evidence type="ECO:0000256" key="1">
    <source>
        <dbReference type="ARBA" id="ARBA00001917"/>
    </source>
</evidence>
<reference evidence="6" key="1">
    <citation type="journal article" date="2014" name="Genome Biol. Evol.">
        <title>Pangenome evidence for extensive interdomain horizontal transfer affecting lineage core and shell genes in uncultured planktonic thaumarchaeota and euryarchaeota.</title>
        <authorList>
            <person name="Deschamps P."/>
            <person name="Zivanovic Y."/>
            <person name="Moreira D."/>
            <person name="Rodriguez-Valera F."/>
            <person name="Lopez-Garcia P."/>
        </authorList>
    </citation>
    <scope>NUCLEOTIDE SEQUENCE</scope>
</reference>
<dbReference type="Pfam" id="PF01613">
    <property type="entry name" value="Flavin_Reduct"/>
    <property type="match status" value="1"/>
</dbReference>
<evidence type="ECO:0000313" key="6">
    <source>
        <dbReference type="EMBL" id="AIF14469.1"/>
    </source>
</evidence>
<dbReference type="GO" id="GO:0010181">
    <property type="term" value="F:FMN binding"/>
    <property type="evidence" value="ECO:0007669"/>
    <property type="project" value="InterPro"/>
</dbReference>
<comment type="cofactor">
    <cofactor evidence="1">
        <name>FMN</name>
        <dbReference type="ChEBI" id="CHEBI:58210"/>
    </cofactor>
</comment>
<comment type="similarity">
    <text evidence="4">Belongs to the flavoredoxin family.</text>
</comment>
<keyword evidence="3" id="KW-0288">FMN</keyword>
<dbReference type="AlphaFoldDB" id="A0A075HEX9"/>
<dbReference type="SUPFAM" id="SSF50475">
    <property type="entry name" value="FMN-binding split barrel"/>
    <property type="match status" value="1"/>
</dbReference>
<keyword evidence="2" id="KW-0285">Flavoprotein</keyword>
<dbReference type="Gene3D" id="2.30.110.10">
    <property type="entry name" value="Electron Transport, Fmn-binding Protein, Chain A"/>
    <property type="match status" value="1"/>
</dbReference>
<evidence type="ECO:0000256" key="4">
    <source>
        <dbReference type="ARBA" id="ARBA00038054"/>
    </source>
</evidence>
<sequence>MDIDERRRVVATYLRRCVIYSDASIERKRARGEGETELARWQAFREFTAYSAGEIESGVLDSWLTDEEGEGPPPPSIGSGSFSLDLSSMTYHDRREWLAALLMPRPVVLVATVSATGVQNISPMSSVNVVSNSPPLLTMSLSVDIEGRPRDTLENLRNGGIGSQCTIFVLNADHDSALAVDATARPLTPDESEWDLLPDTAPNLTGALAAIHCELAELHPLPAGAKGSLAILQVSSIDVPDGLQSDTVPQTLFQIGFDSVGPAPNPTDWRFGLSNH</sequence>
<dbReference type="PANTHER" id="PTHR33798">
    <property type="entry name" value="FLAVOPROTEIN OXYGENASE"/>
    <property type="match status" value="1"/>
</dbReference>
<evidence type="ECO:0000256" key="3">
    <source>
        <dbReference type="ARBA" id="ARBA00022643"/>
    </source>
</evidence>
<protein>
    <submittedName>
        <fullName evidence="6">Conserved protein/domain typically associated with flavoprotein oxygenases, DIM6/NTAB family</fullName>
    </submittedName>
</protein>